<accession>A0A2W0C2B1</accession>
<dbReference type="GO" id="GO:0016020">
    <property type="term" value="C:membrane"/>
    <property type="evidence" value="ECO:0007669"/>
    <property type="project" value="InterPro"/>
</dbReference>
<protein>
    <submittedName>
        <fullName evidence="2">GerC family germination protein</fullName>
    </submittedName>
</protein>
<reference evidence="2 3" key="1">
    <citation type="submission" date="2018-01" db="EMBL/GenBank/DDBJ databases">
        <title>Genome sequence of the PGP bacterium Paenibacillus illinoisensis E3.</title>
        <authorList>
            <person name="Rolli E."/>
            <person name="Marasco R."/>
            <person name="Bessem C."/>
            <person name="Michoud G."/>
            <person name="Gaiarsa S."/>
            <person name="Borin S."/>
            <person name="Daffonchio D."/>
        </authorList>
    </citation>
    <scope>NUCLEOTIDE SEQUENCE [LARGE SCALE GENOMIC DNA]</scope>
    <source>
        <strain evidence="2 3">E3</strain>
    </source>
</reference>
<dbReference type="Pfam" id="PF05504">
    <property type="entry name" value="Spore_GerAC"/>
    <property type="match status" value="1"/>
</dbReference>
<dbReference type="InterPro" id="IPR038501">
    <property type="entry name" value="Spore_GerAC_C_sf"/>
</dbReference>
<name>A0A2W0C2B1_9BACL</name>
<dbReference type="GO" id="GO:0009847">
    <property type="term" value="P:spore germination"/>
    <property type="evidence" value="ECO:0007669"/>
    <property type="project" value="InterPro"/>
</dbReference>
<organism evidence="2 3">
    <name type="scientific">Paenibacillus illinoisensis</name>
    <dbReference type="NCBI Taxonomy" id="59845"/>
    <lineage>
        <taxon>Bacteria</taxon>
        <taxon>Bacillati</taxon>
        <taxon>Bacillota</taxon>
        <taxon>Bacilli</taxon>
        <taxon>Bacillales</taxon>
        <taxon>Paenibacillaceae</taxon>
        <taxon>Paenibacillus</taxon>
    </lineage>
</organism>
<proteinExistence type="predicted"/>
<gene>
    <name evidence="2" type="ORF">PIL02S_05451</name>
</gene>
<sequence length="73" mass="8462">MEKKLSEEMTVAIEKLIKKIQQHEIDPVGFGFYARAFQYPLYKEVQDQWGKELSRAQFDVEVDLRIAATGAVE</sequence>
<dbReference type="EMBL" id="PRLG01000029">
    <property type="protein sequence ID" value="PYY26076.1"/>
    <property type="molecule type" value="Genomic_DNA"/>
</dbReference>
<evidence type="ECO:0000313" key="2">
    <source>
        <dbReference type="EMBL" id="PYY26076.1"/>
    </source>
</evidence>
<evidence type="ECO:0000313" key="3">
    <source>
        <dbReference type="Proteomes" id="UP000247459"/>
    </source>
</evidence>
<dbReference type="PANTHER" id="PTHR35789">
    <property type="entry name" value="SPORE GERMINATION PROTEIN B3"/>
    <property type="match status" value="1"/>
</dbReference>
<dbReference type="InterPro" id="IPR008844">
    <property type="entry name" value="Spore_GerAC-like"/>
</dbReference>
<comment type="caution">
    <text evidence="2">The sequence shown here is derived from an EMBL/GenBank/DDBJ whole genome shotgun (WGS) entry which is preliminary data.</text>
</comment>
<dbReference type="Gene3D" id="3.30.300.210">
    <property type="entry name" value="Nutrient germinant receptor protein C, domain 3"/>
    <property type="match status" value="1"/>
</dbReference>
<dbReference type="Proteomes" id="UP000247459">
    <property type="component" value="Unassembled WGS sequence"/>
</dbReference>
<feature type="domain" description="Spore germination GerAC-like C-terminal" evidence="1">
    <location>
        <begin position="1"/>
        <end position="70"/>
    </location>
</feature>
<evidence type="ECO:0000259" key="1">
    <source>
        <dbReference type="Pfam" id="PF05504"/>
    </source>
</evidence>
<dbReference type="PANTHER" id="PTHR35789:SF1">
    <property type="entry name" value="SPORE GERMINATION PROTEIN B3"/>
    <property type="match status" value="1"/>
</dbReference>
<dbReference type="InterPro" id="IPR046953">
    <property type="entry name" value="Spore_GerAC-like_C"/>
</dbReference>
<dbReference type="AlphaFoldDB" id="A0A2W0C2B1"/>